<comment type="caution">
    <text evidence="1">The sequence shown here is derived from an EMBL/GenBank/DDBJ whole genome shotgun (WGS) entry which is preliminary data.</text>
</comment>
<accession>A0ABU1Q0T3</accession>
<name>A0ABU1Q0T3_9PSEU</name>
<dbReference type="RefSeq" id="WP_310309594.1">
    <property type="nucleotide sequence ID" value="NZ_BAAAXB010000001.1"/>
</dbReference>
<dbReference type="Proteomes" id="UP001268819">
    <property type="component" value="Unassembled WGS sequence"/>
</dbReference>
<keyword evidence="2" id="KW-1185">Reference proteome</keyword>
<evidence type="ECO:0000313" key="2">
    <source>
        <dbReference type="Proteomes" id="UP001268819"/>
    </source>
</evidence>
<gene>
    <name evidence="1" type="ORF">J2S66_004890</name>
</gene>
<proteinExistence type="predicted"/>
<organism evidence="1 2">
    <name type="scientific">Saccharothrix longispora</name>
    <dbReference type="NCBI Taxonomy" id="33920"/>
    <lineage>
        <taxon>Bacteria</taxon>
        <taxon>Bacillati</taxon>
        <taxon>Actinomycetota</taxon>
        <taxon>Actinomycetes</taxon>
        <taxon>Pseudonocardiales</taxon>
        <taxon>Pseudonocardiaceae</taxon>
        <taxon>Saccharothrix</taxon>
    </lineage>
</organism>
<sequence length="274" mass="28508">MSDLDLAAGRAGADLAGADLPGDAFGVLLRPFAEDAARVLDDVRRALAGSGLDAPGCGGTTAPGRGLAAAWLDTLGVALDPFEALGAAGVGWLVEHVRFLRAPLDWLEGDGERIKEVVARWRQASLDLDRLARDRRDEVRVEVTGWAPRAAEAFRRARLASADEAEAASRTCAAVADHVSTAGTVTAAVRGMVRDLVVTFAREAVRNAAVALASAEASGGASVAAFTAWAVGRAAHVLERITAHVLNLLRAVARILGRLEELAATPGTASRPTR</sequence>
<protein>
    <submittedName>
        <fullName evidence="1">Catechol 2,3-dioxygenase-like lactoylglutathione lyase family enzyme</fullName>
    </submittedName>
</protein>
<dbReference type="EMBL" id="JAVDSG010000001">
    <property type="protein sequence ID" value="MDR6596506.1"/>
    <property type="molecule type" value="Genomic_DNA"/>
</dbReference>
<reference evidence="1 2" key="1">
    <citation type="submission" date="2023-07" db="EMBL/GenBank/DDBJ databases">
        <title>Sequencing the genomes of 1000 actinobacteria strains.</title>
        <authorList>
            <person name="Klenk H.-P."/>
        </authorList>
    </citation>
    <scope>NUCLEOTIDE SEQUENCE [LARGE SCALE GENOMIC DNA]</scope>
    <source>
        <strain evidence="1 2">DSM 43749</strain>
    </source>
</reference>
<evidence type="ECO:0000313" key="1">
    <source>
        <dbReference type="EMBL" id="MDR6596506.1"/>
    </source>
</evidence>